<organism evidence="3 4">
    <name type="scientific">Peribacillus glennii</name>
    <dbReference type="NCBI Taxonomy" id="2303991"/>
    <lineage>
        <taxon>Bacteria</taxon>
        <taxon>Bacillati</taxon>
        <taxon>Bacillota</taxon>
        <taxon>Bacilli</taxon>
        <taxon>Bacillales</taxon>
        <taxon>Bacillaceae</taxon>
        <taxon>Peribacillus</taxon>
    </lineage>
</organism>
<dbReference type="PIRSF" id="PIRSF000429">
    <property type="entry name" value="Ac-CoA_Ac_transf"/>
    <property type="match status" value="1"/>
</dbReference>
<dbReference type="PANTHER" id="PTHR42870:SF1">
    <property type="entry name" value="NON-SPECIFIC LIPID-TRANSFER PROTEIN-LIKE 2"/>
    <property type="match status" value="1"/>
</dbReference>
<feature type="domain" description="Thiolase C-terminal" evidence="2">
    <location>
        <begin position="259"/>
        <end position="384"/>
    </location>
</feature>
<dbReference type="RefSeq" id="WP_117321165.1">
    <property type="nucleotide sequence ID" value="NZ_QVTD01000003.1"/>
</dbReference>
<dbReference type="InterPro" id="IPR020616">
    <property type="entry name" value="Thiolase_N"/>
</dbReference>
<dbReference type="OrthoDB" id="9785768at2"/>
<evidence type="ECO:0000313" key="4">
    <source>
        <dbReference type="Proteomes" id="UP000262939"/>
    </source>
</evidence>
<evidence type="ECO:0000313" key="3">
    <source>
        <dbReference type="EMBL" id="RFU64989.1"/>
    </source>
</evidence>
<accession>A0A372LFY3</accession>
<feature type="domain" description="Thiolase N-terminal" evidence="1">
    <location>
        <begin position="5"/>
        <end position="225"/>
    </location>
</feature>
<dbReference type="Pfam" id="PF22691">
    <property type="entry name" value="Thiolase_C_1"/>
    <property type="match status" value="1"/>
</dbReference>
<dbReference type="PANTHER" id="PTHR42870">
    <property type="entry name" value="ACETYL-COA C-ACETYLTRANSFERASE"/>
    <property type="match status" value="1"/>
</dbReference>
<dbReference type="InterPro" id="IPR016039">
    <property type="entry name" value="Thiolase-like"/>
</dbReference>
<dbReference type="CDD" id="cd00829">
    <property type="entry name" value="SCP-x_thiolase"/>
    <property type="match status" value="1"/>
</dbReference>
<keyword evidence="4" id="KW-1185">Reference proteome</keyword>
<gene>
    <name evidence="3" type="ORF">D0466_03495</name>
</gene>
<dbReference type="Proteomes" id="UP000262939">
    <property type="component" value="Unassembled WGS sequence"/>
</dbReference>
<sequence>MVNDVAVLGIGMHPFGKFENKHLKDLANTAIWNAIEDAGIHASKIQAAYVGNCLGGLLVGQESVRGQVILRHAGFKGIPIVNVENACATASTAFRMAWLSVKSGLHDVVLAVGVEKMFVGNTAKSIEALSTATDIEVCGNMGLQFTSIYAMNIRKKMDRYGWTKEDLGLVAEKNSYNGSLNPYAQFKKPLSKEEVLASKMIADPITLFMASPMGDGAAAAIVCNEKIARQLKKGNPIIRVAASELSSGHASMLESTPKESTTYTTALKAYEQAGVGPEDIDLAEVHDAMSPAELKIYEELGLCNEGDAIKLIREGRTKISGDIPVNPSGGLASRGHPVGATGLAQIAEVVWQLRGEAGKRQVRSGDGKLPRFGLTQNDGGYVEGDQAASCIHILSRV</sequence>
<dbReference type="Gene3D" id="3.40.47.10">
    <property type="match status" value="1"/>
</dbReference>
<evidence type="ECO:0000259" key="1">
    <source>
        <dbReference type="Pfam" id="PF00108"/>
    </source>
</evidence>
<dbReference type="GO" id="GO:0016747">
    <property type="term" value="F:acyltransferase activity, transferring groups other than amino-acyl groups"/>
    <property type="evidence" value="ECO:0007669"/>
    <property type="project" value="InterPro"/>
</dbReference>
<proteinExistence type="predicted"/>
<dbReference type="InterPro" id="IPR055140">
    <property type="entry name" value="Thiolase_C_2"/>
</dbReference>
<reference evidence="3 4" key="1">
    <citation type="submission" date="2018-08" db="EMBL/GenBank/DDBJ databases">
        <title>Bacillus chawlae sp. nov., Bacillus glennii sp. nov., and Bacillus saganii sp. nov. Isolated from the Vehicle Assembly Building at Kennedy Space Center where the Viking Spacecraft were Assembled.</title>
        <authorList>
            <person name="Seuylemezian A."/>
            <person name="Vaishampayan P."/>
        </authorList>
    </citation>
    <scope>NUCLEOTIDE SEQUENCE [LARGE SCALE GENOMIC DNA]</scope>
    <source>
        <strain evidence="3 4">V44-8</strain>
    </source>
</reference>
<dbReference type="EMBL" id="QVTD01000003">
    <property type="protein sequence ID" value="RFU64989.1"/>
    <property type="molecule type" value="Genomic_DNA"/>
</dbReference>
<evidence type="ECO:0000259" key="2">
    <source>
        <dbReference type="Pfam" id="PF22691"/>
    </source>
</evidence>
<dbReference type="InterPro" id="IPR002155">
    <property type="entry name" value="Thiolase"/>
</dbReference>
<dbReference type="AlphaFoldDB" id="A0A372LFY3"/>
<dbReference type="Pfam" id="PF00108">
    <property type="entry name" value="Thiolase_N"/>
    <property type="match status" value="1"/>
</dbReference>
<protein>
    <submittedName>
        <fullName evidence="3">Thiolase family protein</fullName>
    </submittedName>
</protein>
<comment type="caution">
    <text evidence="3">The sequence shown here is derived from an EMBL/GenBank/DDBJ whole genome shotgun (WGS) entry which is preliminary data.</text>
</comment>
<name>A0A372LFY3_9BACI</name>
<dbReference type="SUPFAM" id="SSF53901">
    <property type="entry name" value="Thiolase-like"/>
    <property type="match status" value="1"/>
</dbReference>